<organism evidence="3 4">
    <name type="scientific">Acaryochloris marina (strain MBIC 11017)</name>
    <dbReference type="NCBI Taxonomy" id="329726"/>
    <lineage>
        <taxon>Bacteria</taxon>
        <taxon>Bacillati</taxon>
        <taxon>Cyanobacteriota</taxon>
        <taxon>Cyanophyceae</taxon>
        <taxon>Acaryochloridales</taxon>
        <taxon>Acaryochloridaceae</taxon>
        <taxon>Acaryochloris</taxon>
    </lineage>
</organism>
<dbReference type="Pfam" id="PF01551">
    <property type="entry name" value="Peptidase_M23"/>
    <property type="match status" value="1"/>
</dbReference>
<protein>
    <submittedName>
        <fullName evidence="3">Peptidase M23B</fullName>
    </submittedName>
</protein>
<reference evidence="3 4" key="1">
    <citation type="journal article" date="2008" name="Proc. Natl. Acad. Sci. U.S.A.">
        <title>Niche adaptation and genome expansion in the chlorophyll d-producing cyanobacterium Acaryochloris marina.</title>
        <authorList>
            <person name="Swingley W.D."/>
            <person name="Chen M."/>
            <person name="Cheung P.C."/>
            <person name="Conrad A.L."/>
            <person name="Dejesa L.C."/>
            <person name="Hao J."/>
            <person name="Honchak B.M."/>
            <person name="Karbach L.E."/>
            <person name="Kurdoglu A."/>
            <person name="Lahiri S."/>
            <person name="Mastrian S.D."/>
            <person name="Miyashita H."/>
            <person name="Page L."/>
            <person name="Ramakrishna P."/>
            <person name="Satoh S."/>
            <person name="Sattley W.M."/>
            <person name="Shimada Y."/>
            <person name="Taylor H.L."/>
            <person name="Tomo T."/>
            <person name="Tsuchiya T."/>
            <person name="Wang Z.T."/>
            <person name="Raymond J."/>
            <person name="Mimuro M."/>
            <person name="Blankenship R.E."/>
            <person name="Touchman J.W."/>
        </authorList>
    </citation>
    <scope>NUCLEOTIDE SEQUENCE [LARGE SCALE GENOMIC DNA]</scope>
    <source>
        <strain evidence="4">MBIC 11017</strain>
    </source>
</reference>
<dbReference type="KEGG" id="amr:AM1_0562"/>
<evidence type="ECO:0000313" key="3">
    <source>
        <dbReference type="EMBL" id="ABW25613.1"/>
    </source>
</evidence>
<dbReference type="InterPro" id="IPR011055">
    <property type="entry name" value="Dup_hybrid_motif"/>
</dbReference>
<name>B0CD22_ACAM1</name>
<keyword evidence="1" id="KW-0732">Signal</keyword>
<evidence type="ECO:0000313" key="4">
    <source>
        <dbReference type="Proteomes" id="UP000000268"/>
    </source>
</evidence>
<evidence type="ECO:0000256" key="1">
    <source>
        <dbReference type="ARBA" id="ARBA00022729"/>
    </source>
</evidence>
<sequence length="238" mass="26058">MTSGLGLILVLLAIFHPYSPFKTHLTGTMGGADIAKDDPPIAQPPQEIKPTANLRLLTLALHEQPTVDSPLEGFCHPLWGQGWLSQGIRGVTHNGRMEYAYDYAAGIGTPVYAMRSGRVISIQDKYPDRGGGKEQIHRFNHVWLEHDGGYRSAYVHLQQGFRHRVNLKVGDQVKAGQIIGYSGNSGWSSGPHLHVEVHRAEEPFQFTQTVPFAIASSCSLGRQATELATKSPTVVDSP</sequence>
<dbReference type="InterPro" id="IPR050570">
    <property type="entry name" value="Cell_wall_metabolism_enzyme"/>
</dbReference>
<dbReference type="STRING" id="329726.AM1_0562"/>
<dbReference type="Proteomes" id="UP000000268">
    <property type="component" value="Chromosome"/>
</dbReference>
<dbReference type="eggNOG" id="COG0739">
    <property type="taxonomic scope" value="Bacteria"/>
</dbReference>
<accession>B0CD22</accession>
<keyword evidence="4" id="KW-1185">Reference proteome</keyword>
<dbReference type="InterPro" id="IPR016047">
    <property type="entry name" value="M23ase_b-sheet_dom"/>
</dbReference>
<dbReference type="HOGENOM" id="CLU_1163858_0_0_3"/>
<dbReference type="PANTHER" id="PTHR21666:SF289">
    <property type="entry name" value="L-ALA--D-GLU ENDOPEPTIDASE"/>
    <property type="match status" value="1"/>
</dbReference>
<dbReference type="SUPFAM" id="SSF51261">
    <property type="entry name" value="Duplicated hybrid motif"/>
    <property type="match status" value="1"/>
</dbReference>
<proteinExistence type="predicted"/>
<dbReference type="AlphaFoldDB" id="B0CD22"/>
<dbReference type="Gene3D" id="2.70.70.10">
    <property type="entry name" value="Glucose Permease (Domain IIA)"/>
    <property type="match status" value="1"/>
</dbReference>
<dbReference type="EMBL" id="CP000828">
    <property type="protein sequence ID" value="ABW25613.1"/>
    <property type="molecule type" value="Genomic_DNA"/>
</dbReference>
<evidence type="ECO:0000259" key="2">
    <source>
        <dbReference type="Pfam" id="PF01551"/>
    </source>
</evidence>
<dbReference type="CDD" id="cd12797">
    <property type="entry name" value="M23_peptidase"/>
    <property type="match status" value="1"/>
</dbReference>
<dbReference type="GO" id="GO:0004222">
    <property type="term" value="F:metalloendopeptidase activity"/>
    <property type="evidence" value="ECO:0007669"/>
    <property type="project" value="TreeGrafter"/>
</dbReference>
<gene>
    <name evidence="3" type="ordered locus">AM1_0562</name>
</gene>
<dbReference type="PANTHER" id="PTHR21666">
    <property type="entry name" value="PEPTIDASE-RELATED"/>
    <property type="match status" value="1"/>
</dbReference>
<feature type="domain" description="M23ase beta-sheet core" evidence="2">
    <location>
        <begin position="97"/>
        <end position="204"/>
    </location>
</feature>